<feature type="region of interest" description="Disordered" evidence="5">
    <location>
        <begin position="55"/>
        <end position="114"/>
    </location>
</feature>
<organism evidence="6 7">
    <name type="scientific">Pleurotus ostreatus (strain PC15)</name>
    <name type="common">Oyster mushroom</name>
    <dbReference type="NCBI Taxonomy" id="1137138"/>
    <lineage>
        <taxon>Eukaryota</taxon>
        <taxon>Fungi</taxon>
        <taxon>Dikarya</taxon>
        <taxon>Basidiomycota</taxon>
        <taxon>Agaricomycotina</taxon>
        <taxon>Agaricomycetes</taxon>
        <taxon>Agaricomycetidae</taxon>
        <taxon>Agaricales</taxon>
        <taxon>Pleurotineae</taxon>
        <taxon>Pleurotaceae</taxon>
        <taxon>Pleurotus</taxon>
    </lineage>
</organism>
<name>A0A067NR72_PLEO1</name>
<evidence type="ECO:0000256" key="4">
    <source>
        <dbReference type="ARBA" id="ARBA00023128"/>
    </source>
</evidence>
<dbReference type="FunCoup" id="A0A067NR72">
    <property type="interactions" value="232"/>
</dbReference>
<keyword evidence="3" id="KW-0809">Transit peptide</keyword>
<dbReference type="Pfam" id="PF06644">
    <property type="entry name" value="ATP11"/>
    <property type="match status" value="1"/>
</dbReference>
<dbReference type="Proteomes" id="UP000027073">
    <property type="component" value="Unassembled WGS sequence"/>
</dbReference>
<evidence type="ECO:0000256" key="1">
    <source>
        <dbReference type="ARBA" id="ARBA00004173"/>
    </source>
</evidence>
<dbReference type="HOGENOM" id="CLU_054226_0_0_1"/>
<accession>A0A067NR72</accession>
<dbReference type="EMBL" id="KL198006">
    <property type="protein sequence ID" value="KDQ30404.1"/>
    <property type="molecule type" value="Genomic_DNA"/>
</dbReference>
<proteinExistence type="inferred from homology"/>
<dbReference type="STRING" id="1137138.A0A067NR72"/>
<dbReference type="AlphaFoldDB" id="A0A067NR72"/>
<dbReference type="PANTHER" id="PTHR13126">
    <property type="entry name" value="CHAPERONE ATP11"/>
    <property type="match status" value="1"/>
</dbReference>
<dbReference type="PANTHER" id="PTHR13126:SF0">
    <property type="entry name" value="ATP SYNTHASE MITOCHONDRIAL F1 COMPLEX ASSEMBLY FACTOR 1"/>
    <property type="match status" value="1"/>
</dbReference>
<dbReference type="VEuPathDB" id="FungiDB:PLEOSDRAFT_1062426"/>
<dbReference type="InParanoid" id="A0A067NR72"/>
<feature type="compositionally biased region" description="Low complexity" evidence="5">
    <location>
        <begin position="75"/>
        <end position="103"/>
    </location>
</feature>
<evidence type="ECO:0000256" key="5">
    <source>
        <dbReference type="SAM" id="MobiDB-lite"/>
    </source>
</evidence>
<evidence type="ECO:0000313" key="7">
    <source>
        <dbReference type="Proteomes" id="UP000027073"/>
    </source>
</evidence>
<gene>
    <name evidence="6" type="ORF">PLEOSDRAFT_1062426</name>
</gene>
<reference evidence="7" key="1">
    <citation type="journal article" date="2014" name="Proc. Natl. Acad. Sci. U.S.A.">
        <title>Extensive sampling of basidiomycete genomes demonstrates inadequacy of the white-rot/brown-rot paradigm for wood decay fungi.</title>
        <authorList>
            <person name="Riley R."/>
            <person name="Salamov A.A."/>
            <person name="Brown D.W."/>
            <person name="Nagy L.G."/>
            <person name="Floudas D."/>
            <person name="Held B.W."/>
            <person name="Levasseur A."/>
            <person name="Lombard V."/>
            <person name="Morin E."/>
            <person name="Otillar R."/>
            <person name="Lindquist E.A."/>
            <person name="Sun H."/>
            <person name="LaButti K.M."/>
            <person name="Schmutz J."/>
            <person name="Jabbour D."/>
            <person name="Luo H."/>
            <person name="Baker S.E."/>
            <person name="Pisabarro A.G."/>
            <person name="Walton J.D."/>
            <person name="Blanchette R.A."/>
            <person name="Henrissat B."/>
            <person name="Martin F."/>
            <person name="Cullen D."/>
            <person name="Hibbett D.S."/>
            <person name="Grigoriev I.V."/>
        </authorList>
    </citation>
    <scope>NUCLEOTIDE SEQUENCE [LARGE SCALE GENOMIC DNA]</scope>
    <source>
        <strain evidence="7">PC15</strain>
    </source>
</reference>
<evidence type="ECO:0000256" key="3">
    <source>
        <dbReference type="ARBA" id="ARBA00022946"/>
    </source>
</evidence>
<protein>
    <recommendedName>
        <fullName evidence="8">ATP11-domain-containing protein</fullName>
    </recommendedName>
</protein>
<feature type="compositionally biased region" description="Basic and acidic residues" evidence="5">
    <location>
        <begin position="55"/>
        <end position="74"/>
    </location>
</feature>
<evidence type="ECO:0008006" key="8">
    <source>
        <dbReference type="Google" id="ProtNLM"/>
    </source>
</evidence>
<evidence type="ECO:0000256" key="2">
    <source>
        <dbReference type="ARBA" id="ARBA00009116"/>
    </source>
</evidence>
<comment type="similarity">
    <text evidence="2">Belongs to the ATP11 family.</text>
</comment>
<sequence length="352" mass="38899">MFRSLRLCSRPLTHYSRRNLHVDTTAFESKYAEKLRQRASERGLSVSELKLKAKEKQEAERLQLRKKLEEERAAQKSAQVSGSGSGSTASASSSKTSGATKPGSSERKDKSPIKPLNSFLNLEKLLSSPHKPDQIASLWTAYHASRSGGTGRGYVCASVPLDLYQKMADVGSRYPSFVVPIRRSSTGTTTEPGAEDQSAYEFYYLQWAFHDAPPHPAVAIDPFAGKLSDATPPSNPPISTVLFTPLQEYKLRQSFATPYLIATNYTDLAGSHGTVLLRGEVTPAGSGSGNFMISQEDAHLLLMALQRFYLWGGASGSRESEPQRLLKLFHENPEQFKWEDLLKTVDWMPGSH</sequence>
<dbReference type="GO" id="GO:0005739">
    <property type="term" value="C:mitochondrion"/>
    <property type="evidence" value="ECO:0007669"/>
    <property type="project" value="UniProtKB-SubCell"/>
</dbReference>
<comment type="subcellular location">
    <subcellularLocation>
        <location evidence="1">Mitochondrion</location>
    </subcellularLocation>
</comment>
<keyword evidence="4" id="KW-0496">Mitochondrion</keyword>
<dbReference type="GO" id="GO:0033615">
    <property type="term" value="P:mitochondrial proton-transporting ATP synthase complex assembly"/>
    <property type="evidence" value="ECO:0007669"/>
    <property type="project" value="TreeGrafter"/>
</dbReference>
<evidence type="ECO:0000313" key="6">
    <source>
        <dbReference type="EMBL" id="KDQ30404.1"/>
    </source>
</evidence>
<dbReference type="OrthoDB" id="16535at2759"/>
<dbReference type="InterPro" id="IPR010591">
    <property type="entry name" value="ATP11"/>
</dbReference>